<reference evidence="2" key="1">
    <citation type="submission" date="2011-12" db="EMBL/GenBank/DDBJ databases">
        <title>Complete sequence of Tannerella forsythia ATCC 43037.</title>
        <authorList>
            <person name="Dewhirst F."/>
            <person name="Tanner A."/>
            <person name="Izard J."/>
            <person name="Brinkac L."/>
            <person name="Durkin A.S."/>
            <person name="Hostetler J."/>
            <person name="Shetty J."/>
            <person name="Torralba M."/>
            <person name="Gill S."/>
            <person name="Nelson K."/>
        </authorList>
    </citation>
    <scope>NUCLEOTIDE SEQUENCE [LARGE SCALE GENOMIC DNA]</scope>
    <source>
        <strain evidence="2">ATCC 43037 / JCM 10827 / CCUG 33226 / KCTC 5666 / FDC 338</strain>
    </source>
</reference>
<dbReference type="PATRIC" id="fig|203275.8.peg.237"/>
<dbReference type="STRING" id="203275.BFO_0258"/>
<proteinExistence type="predicted"/>
<name>G8UJI5_TANFA</name>
<sequence>MTSQRMTSMRTGIIIAKVRKFGLKYPKAAQTSGKAAQV</sequence>
<evidence type="ECO:0000313" key="1">
    <source>
        <dbReference type="EMBL" id="AEW20135.1"/>
    </source>
</evidence>
<accession>G8UJI5</accession>
<organism evidence="1 2">
    <name type="scientific">Tannerella forsythia (strain ATCC 43037 / JCM 10827 / CCUG 21028 A / KCTC 5666 / FDC 338)</name>
    <name type="common">Bacteroides forsythus</name>
    <dbReference type="NCBI Taxonomy" id="203275"/>
    <lineage>
        <taxon>Bacteria</taxon>
        <taxon>Pseudomonadati</taxon>
        <taxon>Bacteroidota</taxon>
        <taxon>Bacteroidia</taxon>
        <taxon>Bacteroidales</taxon>
        <taxon>Tannerellaceae</taxon>
        <taxon>Tannerella</taxon>
    </lineage>
</organism>
<dbReference type="AlphaFoldDB" id="G8UJI5"/>
<dbReference type="EMBL" id="CP003191">
    <property type="protein sequence ID" value="AEW20135.1"/>
    <property type="molecule type" value="Genomic_DNA"/>
</dbReference>
<protein>
    <submittedName>
        <fullName evidence="1">Uncharacterized protein</fullName>
    </submittedName>
</protein>
<dbReference type="HOGENOM" id="CLU_3334060_0_0_10"/>
<dbReference type="Proteomes" id="UP000005436">
    <property type="component" value="Chromosome"/>
</dbReference>
<dbReference type="KEGG" id="tfo:BFO_0258"/>
<gene>
    <name evidence="1" type="ordered locus">BFO_0258</name>
</gene>
<keyword evidence="2" id="KW-1185">Reference proteome</keyword>
<evidence type="ECO:0000313" key="2">
    <source>
        <dbReference type="Proteomes" id="UP000005436"/>
    </source>
</evidence>